<keyword evidence="2" id="KW-1185">Reference proteome</keyword>
<name>A0ABW0ZQQ6_9ACTN</name>
<proteinExistence type="predicted"/>
<dbReference type="Gene3D" id="3.10.180.10">
    <property type="entry name" value="2,3-Dihydroxybiphenyl 1,2-Dioxygenase, domain 1"/>
    <property type="match status" value="1"/>
</dbReference>
<accession>A0ABW0ZQQ6</accession>
<gene>
    <name evidence="1" type="ORF">ACFPZN_03795</name>
</gene>
<dbReference type="InterPro" id="IPR029068">
    <property type="entry name" value="Glyas_Bleomycin-R_OHBP_Dase"/>
</dbReference>
<dbReference type="SUPFAM" id="SSF54593">
    <property type="entry name" value="Glyoxalase/Bleomycin resistance protein/Dihydroxybiphenyl dioxygenase"/>
    <property type="match status" value="1"/>
</dbReference>
<reference evidence="2" key="1">
    <citation type="journal article" date="2019" name="Int. J. Syst. Evol. Microbiol.">
        <title>The Global Catalogue of Microorganisms (GCM) 10K type strain sequencing project: providing services to taxonomists for standard genome sequencing and annotation.</title>
        <authorList>
            <consortium name="The Broad Institute Genomics Platform"/>
            <consortium name="The Broad Institute Genome Sequencing Center for Infectious Disease"/>
            <person name="Wu L."/>
            <person name="Ma J."/>
        </authorList>
    </citation>
    <scope>NUCLEOTIDE SEQUENCE [LARGE SCALE GENOMIC DNA]</scope>
    <source>
        <strain evidence="2">KCTC 42087</strain>
    </source>
</reference>
<dbReference type="EMBL" id="JBHSON010000004">
    <property type="protein sequence ID" value="MFC5744733.1"/>
    <property type="molecule type" value="Genomic_DNA"/>
</dbReference>
<protein>
    <submittedName>
        <fullName evidence="1">VOC family protein</fullName>
    </submittedName>
</protein>
<evidence type="ECO:0000313" key="2">
    <source>
        <dbReference type="Proteomes" id="UP001596074"/>
    </source>
</evidence>
<organism evidence="1 2">
    <name type="scientific">Actinomadura rugatobispora</name>
    <dbReference type="NCBI Taxonomy" id="1994"/>
    <lineage>
        <taxon>Bacteria</taxon>
        <taxon>Bacillati</taxon>
        <taxon>Actinomycetota</taxon>
        <taxon>Actinomycetes</taxon>
        <taxon>Streptosporangiales</taxon>
        <taxon>Thermomonosporaceae</taxon>
        <taxon>Actinomadura</taxon>
    </lineage>
</organism>
<comment type="caution">
    <text evidence="1">The sequence shown here is derived from an EMBL/GenBank/DDBJ whole genome shotgun (WGS) entry which is preliminary data.</text>
</comment>
<evidence type="ECO:0000313" key="1">
    <source>
        <dbReference type="EMBL" id="MFC5744733.1"/>
    </source>
</evidence>
<sequence>MMSNEIVAPILPCVDIDEIVDFYRMLGFERIYRQTRPNPCAAVRYGAIDLHFAGIPGFDPEQSYGSCIIGVDDTAELFAEFAAGMRAVHGKLLLSGIPRITRPRRRKNAGNSSGFSIVDPGGNWIRVFQRQDTDAPPPATDPLARALENAVVLGDSKGDVGQAAKILDGRLAKSDSATPVTTLAEALVYRAELALRLNDTDRAETVLTRLRALALTDAQSESLTTTLATAAELEHDMGCR</sequence>
<dbReference type="RefSeq" id="WP_378280157.1">
    <property type="nucleotide sequence ID" value="NZ_JBHSON010000004.1"/>
</dbReference>
<dbReference type="Proteomes" id="UP001596074">
    <property type="component" value="Unassembled WGS sequence"/>
</dbReference>